<dbReference type="Pfam" id="PF04774">
    <property type="entry name" value="HABP4_PAI-RBP1"/>
    <property type="match status" value="1"/>
</dbReference>
<feature type="compositionally biased region" description="Gly residues" evidence="3">
    <location>
        <begin position="292"/>
        <end position="309"/>
    </location>
</feature>
<dbReference type="EMBL" id="JAGTJR010000016">
    <property type="protein sequence ID" value="KAH7047548.1"/>
    <property type="molecule type" value="Genomic_DNA"/>
</dbReference>
<accession>A0ABQ8GB04</accession>
<dbReference type="InterPro" id="IPR006861">
    <property type="entry name" value="HABP4_PAIRBP1-bd"/>
</dbReference>
<feature type="compositionally biased region" description="Acidic residues" evidence="3">
    <location>
        <begin position="161"/>
        <end position="176"/>
    </location>
</feature>
<comment type="caution">
    <text evidence="5">The sequence shown here is derived from an EMBL/GenBank/DDBJ whole genome shotgun (WGS) entry which is preliminary data.</text>
</comment>
<feature type="region of interest" description="Disordered" evidence="3">
    <location>
        <begin position="1"/>
        <end position="180"/>
    </location>
</feature>
<keyword evidence="6" id="KW-1185">Reference proteome</keyword>
<feature type="compositionally biased region" description="Basic and acidic residues" evidence="3">
    <location>
        <begin position="88"/>
        <end position="131"/>
    </location>
</feature>
<feature type="compositionally biased region" description="Polar residues" evidence="3">
    <location>
        <begin position="314"/>
        <end position="325"/>
    </location>
</feature>
<name>A0ABQ8GB04_9PEZI</name>
<feature type="compositionally biased region" description="Gly residues" evidence="3">
    <location>
        <begin position="264"/>
        <end position="273"/>
    </location>
</feature>
<evidence type="ECO:0000256" key="2">
    <source>
        <dbReference type="ARBA" id="ARBA00022490"/>
    </source>
</evidence>
<dbReference type="InterPro" id="IPR039764">
    <property type="entry name" value="HABP4/SERBP1-like"/>
</dbReference>
<organism evidence="5 6">
    <name type="scientific">Macrophomina phaseolina</name>
    <dbReference type="NCBI Taxonomy" id="35725"/>
    <lineage>
        <taxon>Eukaryota</taxon>
        <taxon>Fungi</taxon>
        <taxon>Dikarya</taxon>
        <taxon>Ascomycota</taxon>
        <taxon>Pezizomycotina</taxon>
        <taxon>Dothideomycetes</taxon>
        <taxon>Dothideomycetes incertae sedis</taxon>
        <taxon>Botryosphaeriales</taxon>
        <taxon>Botryosphaeriaceae</taxon>
        <taxon>Macrophomina</taxon>
    </lineage>
</organism>
<feature type="region of interest" description="Disordered" evidence="3">
    <location>
        <begin position="207"/>
        <end position="240"/>
    </location>
</feature>
<evidence type="ECO:0000256" key="1">
    <source>
        <dbReference type="ARBA" id="ARBA00004496"/>
    </source>
</evidence>
<reference evidence="5 6" key="1">
    <citation type="journal article" date="2021" name="Nat. Commun.">
        <title>Genetic determinants of endophytism in the Arabidopsis root mycobiome.</title>
        <authorList>
            <person name="Mesny F."/>
            <person name="Miyauchi S."/>
            <person name="Thiergart T."/>
            <person name="Pickel B."/>
            <person name="Atanasova L."/>
            <person name="Karlsson M."/>
            <person name="Huettel B."/>
            <person name="Barry K.W."/>
            <person name="Haridas S."/>
            <person name="Chen C."/>
            <person name="Bauer D."/>
            <person name="Andreopoulos W."/>
            <person name="Pangilinan J."/>
            <person name="LaButti K."/>
            <person name="Riley R."/>
            <person name="Lipzen A."/>
            <person name="Clum A."/>
            <person name="Drula E."/>
            <person name="Henrissat B."/>
            <person name="Kohler A."/>
            <person name="Grigoriev I.V."/>
            <person name="Martin F.M."/>
            <person name="Hacquard S."/>
        </authorList>
    </citation>
    <scope>NUCLEOTIDE SEQUENCE [LARGE SCALE GENOMIC DNA]</scope>
    <source>
        <strain evidence="5 6">MPI-SDFR-AT-0080</strain>
    </source>
</reference>
<proteinExistence type="predicted"/>
<feature type="domain" description="Hyaluronan/mRNA-binding protein" evidence="4">
    <location>
        <begin position="114"/>
        <end position="209"/>
    </location>
</feature>
<keyword evidence="2" id="KW-0963">Cytoplasm</keyword>
<dbReference type="Pfam" id="PF09598">
    <property type="entry name" value="Stm1_N"/>
    <property type="match status" value="1"/>
</dbReference>
<feature type="compositionally biased region" description="Basic and acidic residues" evidence="3">
    <location>
        <begin position="21"/>
        <end position="38"/>
    </location>
</feature>
<gene>
    <name evidence="5" type="ORF">B0J12DRAFT_741444</name>
</gene>
<sequence>MSGSIASKNLYELLGNDPELDPERRQPEPPTKAIDKPLARTGKRNGATEAPVKDAQRPAAPRGGRQQFSGNEGAFRDRNAGSSNNRGKPVDDGLRQDRHSNRLRGEQRGGRGKGPRRDDRHSRTGVSDHPKQVQQGWGGEDGNKELADEQAGEAIAKQEEDAAAVEGDGEVAEAPEEEKVKSYDDYLAEILEKKAALNAGVEVRKPNEGASKKFPEGKPIERTNDEEAYFVGEGGKKARERAKKEKAALELGDIYGRGDERGGFRGGRGGARGRGAPREGSFRGGEGRGRGGRGGRGGERGGAPRGGAGARVNLNDTNAFPSLGA</sequence>
<evidence type="ECO:0000259" key="4">
    <source>
        <dbReference type="SMART" id="SM01233"/>
    </source>
</evidence>
<dbReference type="SMART" id="SM01233">
    <property type="entry name" value="HABP4_PAI-RBP1"/>
    <property type="match status" value="1"/>
</dbReference>
<evidence type="ECO:0000313" key="6">
    <source>
        <dbReference type="Proteomes" id="UP000774617"/>
    </source>
</evidence>
<dbReference type="PANTHER" id="PTHR12299:SF17">
    <property type="entry name" value="AT19571P-RELATED"/>
    <property type="match status" value="1"/>
</dbReference>
<dbReference type="InterPro" id="IPR019084">
    <property type="entry name" value="STM1-like_N"/>
</dbReference>
<evidence type="ECO:0000256" key="3">
    <source>
        <dbReference type="SAM" id="MobiDB-lite"/>
    </source>
</evidence>
<evidence type="ECO:0000313" key="5">
    <source>
        <dbReference type="EMBL" id="KAH7047548.1"/>
    </source>
</evidence>
<feature type="compositionally biased region" description="Basic and acidic residues" evidence="3">
    <location>
        <begin position="207"/>
        <end position="225"/>
    </location>
</feature>
<dbReference type="Proteomes" id="UP000774617">
    <property type="component" value="Unassembled WGS sequence"/>
</dbReference>
<dbReference type="Gene3D" id="6.10.140.1040">
    <property type="match status" value="1"/>
</dbReference>
<comment type="subcellular location">
    <subcellularLocation>
        <location evidence="1">Cytoplasm</location>
    </subcellularLocation>
</comment>
<dbReference type="PANTHER" id="PTHR12299">
    <property type="entry name" value="HYALURONIC ACID-BINDING PROTEIN 4"/>
    <property type="match status" value="1"/>
</dbReference>
<feature type="region of interest" description="Disordered" evidence="3">
    <location>
        <begin position="255"/>
        <end position="325"/>
    </location>
</feature>
<protein>
    <recommendedName>
        <fullName evidence="4">Hyaluronan/mRNA-binding protein domain-containing protein</fullName>
    </recommendedName>
</protein>
<feature type="compositionally biased region" description="Basic and acidic residues" evidence="3">
    <location>
        <begin position="276"/>
        <end position="289"/>
    </location>
</feature>